<reference evidence="3" key="2">
    <citation type="submission" date="2025-08" db="UniProtKB">
        <authorList>
            <consortium name="Ensembl"/>
        </authorList>
    </citation>
    <scope>IDENTIFICATION</scope>
</reference>
<evidence type="ECO:0000259" key="2">
    <source>
        <dbReference type="PROSITE" id="PS50878"/>
    </source>
</evidence>
<dbReference type="AlphaFoldDB" id="A0A8C9VNC9"/>
<keyword evidence="1" id="KW-1133">Transmembrane helix</keyword>
<dbReference type="Gene3D" id="3.60.10.10">
    <property type="entry name" value="Endonuclease/exonuclease/phosphatase"/>
    <property type="match status" value="1"/>
</dbReference>
<dbReference type="OrthoDB" id="8939918at2759"/>
<dbReference type="InterPro" id="IPR036691">
    <property type="entry name" value="Endo/exonu/phosph_ase_sf"/>
</dbReference>
<dbReference type="Pfam" id="PF00078">
    <property type="entry name" value="RVT_1"/>
    <property type="match status" value="1"/>
</dbReference>
<evidence type="ECO:0000313" key="4">
    <source>
        <dbReference type="Proteomes" id="UP000694397"/>
    </source>
</evidence>
<feature type="domain" description="Reverse transcriptase" evidence="2">
    <location>
        <begin position="382"/>
        <end position="656"/>
    </location>
</feature>
<dbReference type="SUPFAM" id="SSF56219">
    <property type="entry name" value="DNase I-like"/>
    <property type="match status" value="1"/>
</dbReference>
<keyword evidence="4" id="KW-1185">Reference proteome</keyword>
<feature type="transmembrane region" description="Helical" evidence="1">
    <location>
        <begin position="12"/>
        <end position="33"/>
    </location>
</feature>
<dbReference type="SUPFAM" id="SSF56672">
    <property type="entry name" value="DNA/RNA polymerases"/>
    <property type="match status" value="1"/>
</dbReference>
<keyword evidence="1" id="KW-0472">Membrane</keyword>
<dbReference type="CDD" id="cd01650">
    <property type="entry name" value="RT_nLTR_like"/>
    <property type="match status" value="1"/>
</dbReference>
<accession>A0A8C9VNC9</accession>
<reference evidence="3" key="3">
    <citation type="submission" date="2025-09" db="UniProtKB">
        <authorList>
            <consortium name="Ensembl"/>
        </authorList>
    </citation>
    <scope>IDENTIFICATION</scope>
</reference>
<keyword evidence="1" id="KW-0812">Transmembrane</keyword>
<dbReference type="PROSITE" id="PS50878">
    <property type="entry name" value="RT_POL"/>
    <property type="match status" value="1"/>
</dbReference>
<dbReference type="InterPro" id="IPR043502">
    <property type="entry name" value="DNA/RNA_pol_sf"/>
</dbReference>
<dbReference type="Ensembl" id="ENSSFOT00015082066.1">
    <property type="protein sequence ID" value="ENSSFOP00015062597.1"/>
    <property type="gene ID" value="ENSSFOG00015028099.1"/>
</dbReference>
<proteinExistence type="predicted"/>
<reference evidence="3 4" key="1">
    <citation type="submission" date="2019-04" db="EMBL/GenBank/DDBJ databases">
        <authorList>
            <consortium name="Wellcome Sanger Institute Data Sharing"/>
        </authorList>
    </citation>
    <scope>NUCLEOTIDE SEQUENCE [LARGE SCALE GENOMIC DNA]</scope>
</reference>
<sequence>KLKAVIAAKGASAFEWHAVSITATVALVVVVLYRSPGPHGCFLDDRDILLSSLPGDNSPLILLGDFNLHVDDIHASGLLLLLQSFDLSLSQSPATHKAGNCLDLVFSCNCGCPVLSVTPLHVSDHFLISFQPFLSTNSSSLPAPVVTFHRNLKSLSPSCFASPTLAALPSAPQFSDLFTDNATNAFLSTLSSSLDSLCPLSFRPACPIATPWLSDTLCANRTKLRAAERRWRKSKIPSDLDAYQSLLAAFQSAVSSAKTSFFHNKIQSASKKPHRLFATFSSLLCPPPPPPLSSLTAEDFALFFRDKVKAITDKFSPSTCLVHAGPLCKAILSNFKPLSESEVADLLILHRATTCSLDPIPSSLLQNISPQLSSSISKIINSSLSSGSFPAAFKTALISPLLKKPSLDPNSVQNYRLVSLLSFLSKALEQAACDQLSDFLTRNHLLDGYQSGFKVGHSTETALLAVSDALQAARAASLSLVLIFLDLSAASDTVNHRILLSSLNQLGIKCAALRWFESYLSARSYQVVWRSSRSSLLPLSAGVPQGSVLGPLLFSIYTSSLSPVIASHGFKYHCYADDIQLFLSFPPGASDISARIAACLSDISSWMYDHHLQLNLSKTEILYLPAGLSSCHDLSIKLDNSLISPSSFAKSLGVMIDPCQSFSQDIKATTRSCRYILHNIRRIRPYLNTDSAQLLVQTMVTSTLDYCNSLMCGLPVNAIKPLQLLQNAAARVV</sequence>
<dbReference type="PANTHER" id="PTHR33332">
    <property type="entry name" value="REVERSE TRANSCRIPTASE DOMAIN-CONTAINING PROTEIN"/>
    <property type="match status" value="1"/>
</dbReference>
<dbReference type="Proteomes" id="UP000694397">
    <property type="component" value="Chromosome 2"/>
</dbReference>
<evidence type="ECO:0000313" key="3">
    <source>
        <dbReference type="Ensembl" id="ENSSFOP00015062597.1"/>
    </source>
</evidence>
<name>A0A8C9VNC9_SCLFO</name>
<organism evidence="3 4">
    <name type="scientific">Scleropages formosus</name>
    <name type="common">Asian bonytongue</name>
    <name type="synonym">Osteoglossum formosum</name>
    <dbReference type="NCBI Taxonomy" id="113540"/>
    <lineage>
        <taxon>Eukaryota</taxon>
        <taxon>Metazoa</taxon>
        <taxon>Chordata</taxon>
        <taxon>Craniata</taxon>
        <taxon>Vertebrata</taxon>
        <taxon>Euteleostomi</taxon>
        <taxon>Actinopterygii</taxon>
        <taxon>Neopterygii</taxon>
        <taxon>Teleostei</taxon>
        <taxon>Osteoglossocephala</taxon>
        <taxon>Osteoglossomorpha</taxon>
        <taxon>Osteoglossiformes</taxon>
        <taxon>Osteoglossidae</taxon>
        <taxon>Scleropages</taxon>
    </lineage>
</organism>
<dbReference type="InterPro" id="IPR000477">
    <property type="entry name" value="RT_dom"/>
</dbReference>
<protein>
    <recommendedName>
        <fullName evidence="2">Reverse transcriptase domain-containing protein</fullName>
    </recommendedName>
</protein>
<dbReference type="GeneTree" id="ENSGT01040000240375"/>
<evidence type="ECO:0000256" key="1">
    <source>
        <dbReference type="SAM" id="Phobius"/>
    </source>
</evidence>